<sequence>MLNKFEGIVLKARDYGESNQILTVFTRHQGKIAIMARGSKKTRSRFGAVTEPFTQAHFVTFGTGNIVTLSQADLIKSHHLLRSDLLLTAYGAYWVELIDKTTEDKEPHPPLYEMLVLLLNRLEQETDPDILTFILELRILKMAGYTPVLDRCVSCHAGQRPVRFSIRQGGFLCENCQAQDPKAIPVSNASVRILRILLHVDLRRLGEVKIRQETRQQLEKVIRSFIDEYLPVRLKSLHLLKQLKETWT</sequence>
<evidence type="ECO:0000256" key="2">
    <source>
        <dbReference type="ARBA" id="ARBA00021310"/>
    </source>
</evidence>
<feature type="domain" description="DNA replication/recombination mediator RecO N-terminal" evidence="8">
    <location>
        <begin position="3"/>
        <end position="77"/>
    </location>
</feature>
<dbReference type="GO" id="GO:0006310">
    <property type="term" value="P:DNA recombination"/>
    <property type="evidence" value="ECO:0007669"/>
    <property type="project" value="UniProtKB-UniRule"/>
</dbReference>
<dbReference type="EMBL" id="JACEOL010000001">
    <property type="protein sequence ID" value="MBA4600747.1"/>
    <property type="molecule type" value="Genomic_DNA"/>
</dbReference>
<dbReference type="InterPro" id="IPR042242">
    <property type="entry name" value="RecO_C"/>
</dbReference>
<protein>
    <recommendedName>
        <fullName evidence="2 7">DNA repair protein RecO</fullName>
    </recommendedName>
    <alternativeName>
        <fullName evidence="6 7">Recombination protein O</fullName>
    </alternativeName>
</protein>
<evidence type="ECO:0000256" key="7">
    <source>
        <dbReference type="HAMAP-Rule" id="MF_00201"/>
    </source>
</evidence>
<evidence type="ECO:0000313" key="9">
    <source>
        <dbReference type="EMBL" id="MBA4600747.1"/>
    </source>
</evidence>
<keyword evidence="3 7" id="KW-0227">DNA damage</keyword>
<dbReference type="Proteomes" id="UP000538292">
    <property type="component" value="Unassembled WGS sequence"/>
</dbReference>
<reference evidence="9 10" key="1">
    <citation type="submission" date="2020-07" db="EMBL/GenBank/DDBJ databases">
        <title>Thermoactinomyces phylogeny.</title>
        <authorList>
            <person name="Dunlap C."/>
        </authorList>
    </citation>
    <scope>NUCLEOTIDE SEQUENCE [LARGE SCALE GENOMIC DNA]</scope>
    <source>
        <strain evidence="9 10">AMNI-1</strain>
    </source>
</reference>
<comment type="similarity">
    <text evidence="1 7">Belongs to the RecO family.</text>
</comment>
<dbReference type="InterPro" id="IPR022572">
    <property type="entry name" value="DNA_rep/recomb_RecO_N"/>
</dbReference>
<dbReference type="Pfam" id="PF02565">
    <property type="entry name" value="RecO_C"/>
    <property type="match status" value="1"/>
</dbReference>
<dbReference type="PANTHER" id="PTHR33991">
    <property type="entry name" value="DNA REPAIR PROTEIN RECO"/>
    <property type="match status" value="1"/>
</dbReference>
<dbReference type="InterPro" id="IPR012340">
    <property type="entry name" value="NA-bd_OB-fold"/>
</dbReference>
<accession>A0A7W1XP79</accession>
<dbReference type="NCBIfam" id="TIGR00613">
    <property type="entry name" value="reco"/>
    <property type="match status" value="1"/>
</dbReference>
<dbReference type="SUPFAM" id="SSF50249">
    <property type="entry name" value="Nucleic acid-binding proteins"/>
    <property type="match status" value="1"/>
</dbReference>
<dbReference type="HAMAP" id="MF_00201">
    <property type="entry name" value="RecO"/>
    <property type="match status" value="1"/>
</dbReference>
<evidence type="ECO:0000256" key="4">
    <source>
        <dbReference type="ARBA" id="ARBA00023172"/>
    </source>
</evidence>
<gene>
    <name evidence="7 9" type="primary">recO</name>
    <name evidence="9" type="ORF">H2C83_00090</name>
</gene>
<dbReference type="GO" id="GO:0043590">
    <property type="term" value="C:bacterial nucleoid"/>
    <property type="evidence" value="ECO:0007669"/>
    <property type="project" value="TreeGrafter"/>
</dbReference>
<organism evidence="9 10">
    <name type="scientific">Thermoactinomyces mirandus</name>
    <dbReference type="NCBI Taxonomy" id="2756294"/>
    <lineage>
        <taxon>Bacteria</taxon>
        <taxon>Bacillati</taxon>
        <taxon>Bacillota</taxon>
        <taxon>Bacilli</taxon>
        <taxon>Bacillales</taxon>
        <taxon>Thermoactinomycetaceae</taxon>
        <taxon>Thermoactinomyces</taxon>
    </lineage>
</organism>
<evidence type="ECO:0000256" key="6">
    <source>
        <dbReference type="ARBA" id="ARBA00033409"/>
    </source>
</evidence>
<dbReference type="Gene3D" id="1.20.1440.120">
    <property type="entry name" value="Recombination protein O, C-terminal domain"/>
    <property type="match status" value="1"/>
</dbReference>
<evidence type="ECO:0000256" key="3">
    <source>
        <dbReference type="ARBA" id="ARBA00022763"/>
    </source>
</evidence>
<evidence type="ECO:0000256" key="5">
    <source>
        <dbReference type="ARBA" id="ARBA00023204"/>
    </source>
</evidence>
<dbReference type="PANTHER" id="PTHR33991:SF1">
    <property type="entry name" value="DNA REPAIR PROTEIN RECO"/>
    <property type="match status" value="1"/>
</dbReference>
<keyword evidence="10" id="KW-1185">Reference proteome</keyword>
<proteinExistence type="inferred from homology"/>
<name>A0A7W1XP79_9BACL</name>
<dbReference type="Gene3D" id="2.40.50.140">
    <property type="entry name" value="Nucleic acid-binding proteins"/>
    <property type="match status" value="1"/>
</dbReference>
<dbReference type="AlphaFoldDB" id="A0A7W1XP79"/>
<dbReference type="InterPro" id="IPR003717">
    <property type="entry name" value="RecO"/>
</dbReference>
<dbReference type="GO" id="GO:0006302">
    <property type="term" value="P:double-strand break repair"/>
    <property type="evidence" value="ECO:0007669"/>
    <property type="project" value="TreeGrafter"/>
</dbReference>
<comment type="function">
    <text evidence="7">Involved in DNA repair and RecF pathway recombination.</text>
</comment>
<evidence type="ECO:0000256" key="1">
    <source>
        <dbReference type="ARBA" id="ARBA00007452"/>
    </source>
</evidence>
<comment type="caution">
    <text evidence="9">The sequence shown here is derived from an EMBL/GenBank/DDBJ whole genome shotgun (WGS) entry which is preliminary data.</text>
</comment>
<dbReference type="InterPro" id="IPR037278">
    <property type="entry name" value="ARFGAP/RecO"/>
</dbReference>
<keyword evidence="5 7" id="KW-0234">DNA repair</keyword>
<dbReference type="SUPFAM" id="SSF57863">
    <property type="entry name" value="ArfGap/RecO-like zinc finger"/>
    <property type="match status" value="1"/>
</dbReference>
<keyword evidence="4 7" id="KW-0233">DNA recombination</keyword>
<evidence type="ECO:0000313" key="10">
    <source>
        <dbReference type="Proteomes" id="UP000538292"/>
    </source>
</evidence>
<evidence type="ECO:0000259" key="8">
    <source>
        <dbReference type="Pfam" id="PF11967"/>
    </source>
</evidence>
<dbReference type="Pfam" id="PF11967">
    <property type="entry name" value="RecO_N"/>
    <property type="match status" value="1"/>
</dbReference>